<evidence type="ECO:0000313" key="1">
    <source>
        <dbReference type="EMBL" id="MFC7126794.1"/>
    </source>
</evidence>
<dbReference type="AlphaFoldDB" id="A0ABD5XAA0"/>
<protein>
    <submittedName>
        <fullName evidence="1">Uncharacterized protein</fullName>
    </submittedName>
</protein>
<comment type="caution">
    <text evidence="1">The sequence shown here is derived from an EMBL/GenBank/DDBJ whole genome shotgun (WGS) entry which is preliminary data.</text>
</comment>
<evidence type="ECO:0000313" key="2">
    <source>
        <dbReference type="Proteomes" id="UP001596414"/>
    </source>
</evidence>
<proteinExistence type="predicted"/>
<dbReference type="Proteomes" id="UP001596414">
    <property type="component" value="Unassembled WGS sequence"/>
</dbReference>
<accession>A0ABD5XAA0</accession>
<name>A0ABD5XAA0_9EURY</name>
<organism evidence="1 2">
    <name type="scientific">Halovenus rubra</name>
    <dbReference type="NCBI Taxonomy" id="869890"/>
    <lineage>
        <taxon>Archaea</taxon>
        <taxon>Methanobacteriati</taxon>
        <taxon>Methanobacteriota</taxon>
        <taxon>Stenosarchaea group</taxon>
        <taxon>Halobacteria</taxon>
        <taxon>Halobacteriales</taxon>
        <taxon>Haloarculaceae</taxon>
        <taxon>Halovenus</taxon>
    </lineage>
</organism>
<reference evidence="1 2" key="1">
    <citation type="journal article" date="2014" name="Int. J. Syst. Evol. Microbiol.">
        <title>Complete genome sequence of Corynebacterium casei LMG S-19264T (=DSM 44701T), isolated from a smear-ripened cheese.</title>
        <authorList>
            <consortium name="US DOE Joint Genome Institute (JGI-PGF)"/>
            <person name="Walter F."/>
            <person name="Albersmeier A."/>
            <person name="Kalinowski J."/>
            <person name="Ruckert C."/>
        </authorList>
    </citation>
    <scope>NUCLEOTIDE SEQUENCE [LARGE SCALE GENOMIC DNA]</scope>
    <source>
        <strain evidence="1 2">CGMCC 4.7215</strain>
    </source>
</reference>
<dbReference type="RefSeq" id="WP_267637375.1">
    <property type="nucleotide sequence ID" value="NZ_JAODIY010000009.1"/>
</dbReference>
<gene>
    <name evidence="1" type="ORF">ACFQJ7_12290</name>
</gene>
<sequence>MARYETVVEDNTIYVGSPDGLVKVGSLPIALDVVGGPSWEITYTEDLKERHPELDTSDEGLIVDVVDIMNTMTHSKRFVKTLAAQPAEPTDEDRVSPRLGLFVGKLLENLESGVS</sequence>
<dbReference type="EMBL" id="JBHSZQ010000047">
    <property type="protein sequence ID" value="MFC7126794.1"/>
    <property type="molecule type" value="Genomic_DNA"/>
</dbReference>